<feature type="domain" description="ATPase BadF/BadG/BcrA/BcrD type" evidence="1">
    <location>
        <begin position="7"/>
        <end position="299"/>
    </location>
</feature>
<dbReference type="Proteomes" id="UP000289437">
    <property type="component" value="Unassembled WGS sequence"/>
</dbReference>
<reference evidence="2 3" key="1">
    <citation type="submission" date="2018-11" db="EMBL/GenBank/DDBJ databases">
        <authorList>
            <person name="Mardanov A.V."/>
            <person name="Ravin N.V."/>
            <person name="Dedysh S.N."/>
        </authorList>
    </citation>
    <scope>NUCLEOTIDE SEQUENCE [LARGE SCALE GENOMIC DNA]</scope>
    <source>
        <strain evidence="2 3">AF10</strain>
    </source>
</reference>
<reference evidence="3" key="2">
    <citation type="submission" date="2019-02" db="EMBL/GenBank/DDBJ databases">
        <title>Granulicella sibirica sp. nov., a psychrotolerant acidobacterium isolated from an organic soil layer in forested tundra, West Siberia.</title>
        <authorList>
            <person name="Oshkin I.Y."/>
            <person name="Kulichevskaya I.S."/>
            <person name="Rijpstra W.I.C."/>
            <person name="Sinninghe Damste J.S."/>
            <person name="Rakitin A.L."/>
            <person name="Ravin N.V."/>
            <person name="Dedysh S.N."/>
        </authorList>
    </citation>
    <scope>NUCLEOTIDE SEQUENCE [LARGE SCALE GENOMIC DNA]</scope>
    <source>
        <strain evidence="3">AF10</strain>
    </source>
</reference>
<dbReference type="RefSeq" id="WP_128913786.1">
    <property type="nucleotide sequence ID" value="NZ_RDSM01000002.1"/>
</dbReference>
<dbReference type="OrthoDB" id="9772633at2"/>
<dbReference type="PANTHER" id="PTHR43190:SF3">
    <property type="entry name" value="N-ACETYL-D-GLUCOSAMINE KINASE"/>
    <property type="match status" value="1"/>
</dbReference>
<dbReference type="Gene3D" id="3.30.420.40">
    <property type="match status" value="2"/>
</dbReference>
<comment type="caution">
    <text evidence="2">The sequence shown here is derived from an EMBL/GenBank/DDBJ whole genome shotgun (WGS) entry which is preliminary data.</text>
</comment>
<dbReference type="GO" id="GO:0016301">
    <property type="term" value="F:kinase activity"/>
    <property type="evidence" value="ECO:0007669"/>
    <property type="project" value="UniProtKB-KW"/>
</dbReference>
<dbReference type="SUPFAM" id="SSF53067">
    <property type="entry name" value="Actin-like ATPase domain"/>
    <property type="match status" value="2"/>
</dbReference>
<organism evidence="2 3">
    <name type="scientific">Granulicella sibirica</name>
    <dbReference type="NCBI Taxonomy" id="2479048"/>
    <lineage>
        <taxon>Bacteria</taxon>
        <taxon>Pseudomonadati</taxon>
        <taxon>Acidobacteriota</taxon>
        <taxon>Terriglobia</taxon>
        <taxon>Terriglobales</taxon>
        <taxon>Acidobacteriaceae</taxon>
        <taxon>Granulicella</taxon>
    </lineage>
</organism>
<evidence type="ECO:0000259" key="1">
    <source>
        <dbReference type="Pfam" id="PF01869"/>
    </source>
</evidence>
<evidence type="ECO:0000313" key="2">
    <source>
        <dbReference type="EMBL" id="RXH56297.1"/>
    </source>
</evidence>
<dbReference type="Pfam" id="PF01869">
    <property type="entry name" value="BcrAD_BadFG"/>
    <property type="match status" value="1"/>
</dbReference>
<dbReference type="PANTHER" id="PTHR43190">
    <property type="entry name" value="N-ACETYL-D-GLUCOSAMINE KINASE"/>
    <property type="match status" value="1"/>
</dbReference>
<accession>A0A4Q0SZI0</accession>
<dbReference type="InterPro" id="IPR052519">
    <property type="entry name" value="Euk-type_GlcNAc_Kinase"/>
</dbReference>
<keyword evidence="3" id="KW-1185">Reference proteome</keyword>
<proteinExistence type="predicted"/>
<dbReference type="EMBL" id="RDSM01000002">
    <property type="protein sequence ID" value="RXH56297.1"/>
    <property type="molecule type" value="Genomic_DNA"/>
</dbReference>
<dbReference type="InterPro" id="IPR043129">
    <property type="entry name" value="ATPase_NBD"/>
</dbReference>
<evidence type="ECO:0000313" key="3">
    <source>
        <dbReference type="Proteomes" id="UP000289437"/>
    </source>
</evidence>
<dbReference type="CDD" id="cd24007">
    <property type="entry name" value="ASKHA_NBD_eukNAGK-like"/>
    <property type="match status" value="1"/>
</dbReference>
<keyword evidence="2" id="KW-0418">Kinase</keyword>
<gene>
    <name evidence="2" type="ORF">GRAN_3154</name>
</gene>
<keyword evidence="2" id="KW-0808">Transferase</keyword>
<dbReference type="InterPro" id="IPR002731">
    <property type="entry name" value="ATPase_BadF"/>
</dbReference>
<name>A0A4Q0SZI0_9BACT</name>
<protein>
    <submittedName>
        <fullName evidence="2">N-acetylglucosamine kinase of eukaryotic type</fullName>
    </submittedName>
</protein>
<sequence length="308" mass="33062">MSFYLALDAGGTKTDYVLADETRELVRVRTGTIKRMRTDAETAAANLDSALEQIQQRSGVSMRSITRTCVGTAGETVPLVADWLRTSITARVGGELLLLGDVEIALDAAFPNETGVLVMGGTGSNVAGRGADGRLTTAGGYGPALADQGSGHRIGYQALRAMFLARDEGRPTRLMDEVLEFWNVSSIGRLIEFANSVPPPDFTKLTELVVRLALDGDEVALAVVENEGRELGHLVNLVLRRLERVDAAAHVGWVPKVAFTGSIMEKVPLVRRALVAEVTRVFPSVQARDGVVDPLEGAVWRARRNGNG</sequence>
<dbReference type="AlphaFoldDB" id="A0A4Q0SZI0"/>